<dbReference type="EMBL" id="RZNB01000002">
    <property type="protein sequence ID" value="RWZ51713.1"/>
    <property type="molecule type" value="Genomic_DNA"/>
</dbReference>
<dbReference type="RefSeq" id="WP_128494428.1">
    <property type="nucleotide sequence ID" value="NZ_RZNB01000002.1"/>
</dbReference>
<evidence type="ECO:0000313" key="3">
    <source>
        <dbReference type="EMBL" id="RWZ51713.1"/>
    </source>
</evidence>
<protein>
    <recommendedName>
        <fullName evidence="2">PH domain-containing protein</fullName>
    </recommendedName>
</protein>
<dbReference type="Proteomes" id="UP000288547">
    <property type="component" value="Unassembled WGS sequence"/>
</dbReference>
<reference evidence="3 4" key="1">
    <citation type="submission" date="2018-12" db="EMBL/GenBank/DDBJ databases">
        <authorList>
            <person name="Li F."/>
        </authorList>
    </citation>
    <scope>NUCLEOTIDE SEQUENCE [LARGE SCALE GENOMIC DNA]</scope>
    <source>
        <strain evidence="3 4">11W25H-1</strain>
    </source>
</reference>
<dbReference type="AlphaFoldDB" id="A0A3S4A568"/>
<keyword evidence="1" id="KW-0472">Membrane</keyword>
<proteinExistence type="predicted"/>
<keyword evidence="1" id="KW-1133">Transmembrane helix</keyword>
<dbReference type="Pfam" id="PF25362">
    <property type="entry name" value="bPH_11"/>
    <property type="match status" value="1"/>
</dbReference>
<organism evidence="3 4">
    <name type="scientific">Labedella phragmitis</name>
    <dbReference type="NCBI Taxonomy" id="2498849"/>
    <lineage>
        <taxon>Bacteria</taxon>
        <taxon>Bacillati</taxon>
        <taxon>Actinomycetota</taxon>
        <taxon>Actinomycetes</taxon>
        <taxon>Micrococcales</taxon>
        <taxon>Microbacteriaceae</taxon>
        <taxon>Labedella</taxon>
    </lineage>
</organism>
<sequence>MDKVLPGVIVVVVLAALLSLMWFAWRARVRRDAGLGVPQVPESYVPAESVDVLYVATTEAGRPLERLAVRGLGFRARGVLSIAPSGLVLAIPGERPAFIPSESLTAVSTTNVAIDRVVESDGLVRLSWSISGVACDSFVRVLDADQRTVVADLERVIVPRPPVPTESESSS</sequence>
<feature type="domain" description="PH" evidence="2">
    <location>
        <begin position="37"/>
        <end position="150"/>
    </location>
</feature>
<feature type="transmembrane region" description="Helical" evidence="1">
    <location>
        <begin position="6"/>
        <end position="25"/>
    </location>
</feature>
<accession>A0A3S4A568</accession>
<name>A0A3S4A568_9MICO</name>
<evidence type="ECO:0000259" key="2">
    <source>
        <dbReference type="Pfam" id="PF25362"/>
    </source>
</evidence>
<dbReference type="OrthoDB" id="3826692at2"/>
<gene>
    <name evidence="3" type="ORF">ELQ90_06345</name>
</gene>
<keyword evidence="1" id="KW-0812">Transmembrane</keyword>
<evidence type="ECO:0000313" key="4">
    <source>
        <dbReference type="Proteomes" id="UP000288547"/>
    </source>
</evidence>
<keyword evidence="4" id="KW-1185">Reference proteome</keyword>
<comment type="caution">
    <text evidence="3">The sequence shown here is derived from an EMBL/GenBank/DDBJ whole genome shotgun (WGS) entry which is preliminary data.</text>
</comment>
<dbReference type="InterPro" id="IPR057446">
    <property type="entry name" value="PH_bac"/>
</dbReference>
<evidence type="ECO:0000256" key="1">
    <source>
        <dbReference type="SAM" id="Phobius"/>
    </source>
</evidence>